<dbReference type="AlphaFoldDB" id="A0A0U5B4D6"/>
<name>A0A0U5B4D6_9BACL</name>
<dbReference type="GO" id="GO:0016020">
    <property type="term" value="C:membrane"/>
    <property type="evidence" value="ECO:0007669"/>
    <property type="project" value="InterPro"/>
</dbReference>
<dbReference type="Proteomes" id="UP000217696">
    <property type="component" value="Chromosome"/>
</dbReference>
<dbReference type="OrthoDB" id="9792788at2"/>
<reference evidence="1 2" key="1">
    <citation type="submission" date="2015-12" db="EMBL/GenBank/DDBJ databases">
        <title>Genome sequence of Aneurinibacillus soli.</title>
        <authorList>
            <person name="Lee J.S."/>
            <person name="Lee K.C."/>
            <person name="Kim K.K."/>
            <person name="Lee B.W."/>
        </authorList>
    </citation>
    <scope>NUCLEOTIDE SEQUENCE [LARGE SCALE GENOMIC DNA]</scope>
    <source>
        <strain evidence="1 2">CB4</strain>
    </source>
</reference>
<keyword evidence="2" id="KW-1185">Reference proteome</keyword>
<dbReference type="KEGG" id="asoc:CB4_03722"/>
<dbReference type="RefSeq" id="WP_096467192.1">
    <property type="nucleotide sequence ID" value="NZ_AP017312.1"/>
</dbReference>
<dbReference type="InterPro" id="IPR007313">
    <property type="entry name" value="FxsA"/>
</dbReference>
<organism evidence="1 2">
    <name type="scientific">Aneurinibacillus soli</name>
    <dbReference type="NCBI Taxonomy" id="1500254"/>
    <lineage>
        <taxon>Bacteria</taxon>
        <taxon>Bacillati</taxon>
        <taxon>Bacillota</taxon>
        <taxon>Bacilli</taxon>
        <taxon>Bacillales</taxon>
        <taxon>Paenibacillaceae</taxon>
        <taxon>Aneurinibacillus group</taxon>
        <taxon>Aneurinibacillus</taxon>
    </lineage>
</organism>
<evidence type="ECO:0000313" key="2">
    <source>
        <dbReference type="Proteomes" id="UP000217696"/>
    </source>
</evidence>
<gene>
    <name evidence="1" type="ORF">CB4_03722</name>
</gene>
<dbReference type="EMBL" id="AP017312">
    <property type="protein sequence ID" value="BAU29522.1"/>
    <property type="molecule type" value="Genomic_DNA"/>
</dbReference>
<dbReference type="PANTHER" id="PTHR35335:SF1">
    <property type="entry name" value="UPF0716 PROTEIN FXSA"/>
    <property type="match status" value="1"/>
</dbReference>
<accession>A0A0U5B4D6</accession>
<dbReference type="Pfam" id="PF04186">
    <property type="entry name" value="FxsA"/>
    <property type="match status" value="1"/>
</dbReference>
<dbReference type="NCBIfam" id="NF008528">
    <property type="entry name" value="PRK11463.1-2"/>
    <property type="match status" value="1"/>
</dbReference>
<sequence>MLRILIVLLLVIPTLEIWLFVKAGQGIGWIPTILFCILTGVGGAWLARQQGLRVFRMAQVQMSQGQLPGDAILDGICVFAGGLLLLTPGFLTDIFGFFLLFPGTRIIARRLLKSWLYRKIQTGQFRIFNFNRFS</sequence>
<protein>
    <submittedName>
        <fullName evidence="1">Phage T7 F exclusion suppressor FxsA</fullName>
    </submittedName>
</protein>
<proteinExistence type="predicted"/>
<dbReference type="PANTHER" id="PTHR35335">
    <property type="entry name" value="UPF0716 PROTEIN FXSA"/>
    <property type="match status" value="1"/>
</dbReference>
<evidence type="ECO:0000313" key="1">
    <source>
        <dbReference type="EMBL" id="BAU29522.1"/>
    </source>
</evidence>